<gene>
    <name evidence="1" type="ORF">L9F63_025246</name>
</gene>
<reference evidence="1" key="2">
    <citation type="submission" date="2023-05" db="EMBL/GenBank/DDBJ databases">
        <authorList>
            <person name="Fouks B."/>
        </authorList>
    </citation>
    <scope>NUCLEOTIDE SEQUENCE</scope>
    <source>
        <strain evidence="1">Stay&amp;Tobe</strain>
        <tissue evidence="1">Testes</tissue>
    </source>
</reference>
<dbReference type="EMBL" id="JASPKZ010009237">
    <property type="protein sequence ID" value="KAJ9577890.1"/>
    <property type="molecule type" value="Genomic_DNA"/>
</dbReference>
<organism evidence="1 2">
    <name type="scientific">Diploptera punctata</name>
    <name type="common">Pacific beetle cockroach</name>
    <dbReference type="NCBI Taxonomy" id="6984"/>
    <lineage>
        <taxon>Eukaryota</taxon>
        <taxon>Metazoa</taxon>
        <taxon>Ecdysozoa</taxon>
        <taxon>Arthropoda</taxon>
        <taxon>Hexapoda</taxon>
        <taxon>Insecta</taxon>
        <taxon>Pterygota</taxon>
        <taxon>Neoptera</taxon>
        <taxon>Polyneoptera</taxon>
        <taxon>Dictyoptera</taxon>
        <taxon>Blattodea</taxon>
        <taxon>Blaberoidea</taxon>
        <taxon>Blaberidae</taxon>
        <taxon>Diplopterinae</taxon>
        <taxon>Diploptera</taxon>
    </lineage>
</organism>
<accession>A0AAD7ZCL0</accession>
<dbReference type="Proteomes" id="UP001233999">
    <property type="component" value="Unassembled WGS sequence"/>
</dbReference>
<sequence length="89" mass="10416">TRQWKNHAIIMPLPLGPTFKRPTNCRISSLIKLIMHLITFCQLSNANAGSQIHEFVMVNRQTSLIFDLVWQNIIRRRLLHGRHIINIYG</sequence>
<keyword evidence="2" id="KW-1185">Reference proteome</keyword>
<feature type="non-terminal residue" evidence="1">
    <location>
        <position position="1"/>
    </location>
</feature>
<name>A0AAD7ZCL0_DIPPU</name>
<proteinExistence type="predicted"/>
<evidence type="ECO:0000313" key="1">
    <source>
        <dbReference type="EMBL" id="KAJ9577890.1"/>
    </source>
</evidence>
<comment type="caution">
    <text evidence="1">The sequence shown here is derived from an EMBL/GenBank/DDBJ whole genome shotgun (WGS) entry which is preliminary data.</text>
</comment>
<reference evidence="1" key="1">
    <citation type="journal article" date="2023" name="IScience">
        <title>Live-bearing cockroach genome reveals convergent evolutionary mechanisms linked to viviparity in insects and beyond.</title>
        <authorList>
            <person name="Fouks B."/>
            <person name="Harrison M.C."/>
            <person name="Mikhailova A.A."/>
            <person name="Marchal E."/>
            <person name="English S."/>
            <person name="Carruthers M."/>
            <person name="Jennings E.C."/>
            <person name="Chiamaka E.L."/>
            <person name="Frigard R.A."/>
            <person name="Pippel M."/>
            <person name="Attardo G.M."/>
            <person name="Benoit J.B."/>
            <person name="Bornberg-Bauer E."/>
            <person name="Tobe S.S."/>
        </authorList>
    </citation>
    <scope>NUCLEOTIDE SEQUENCE</scope>
    <source>
        <strain evidence="1">Stay&amp;Tobe</strain>
    </source>
</reference>
<dbReference type="AlphaFoldDB" id="A0AAD7ZCL0"/>
<evidence type="ECO:0000313" key="2">
    <source>
        <dbReference type="Proteomes" id="UP001233999"/>
    </source>
</evidence>
<protein>
    <submittedName>
        <fullName evidence="1">Uncharacterized protein</fullName>
    </submittedName>
</protein>
<feature type="non-terminal residue" evidence="1">
    <location>
        <position position="89"/>
    </location>
</feature>